<evidence type="ECO:0000256" key="6">
    <source>
        <dbReference type="ARBA" id="ARBA00022793"/>
    </source>
</evidence>
<keyword evidence="6" id="KW-0210">Decarboxylase</keyword>
<dbReference type="InterPro" id="IPR036291">
    <property type="entry name" value="NAD(P)-bd_dom_sf"/>
</dbReference>
<dbReference type="Pfam" id="PF08501">
    <property type="entry name" value="Shikimate_dh_N"/>
    <property type="match status" value="1"/>
</dbReference>
<dbReference type="InterPro" id="IPR046346">
    <property type="entry name" value="Aminoacid_DH-like_N_sf"/>
</dbReference>
<evidence type="ECO:0000256" key="4">
    <source>
        <dbReference type="ARBA" id="ARBA00004696"/>
    </source>
</evidence>
<dbReference type="InterPro" id="IPR011060">
    <property type="entry name" value="RibuloseP-bd_barrel"/>
</dbReference>
<feature type="domain" description="Quinate/shikimate 5-dehydrogenase/glutamyl-tRNA reductase" evidence="14">
    <location>
        <begin position="663"/>
        <end position="728"/>
    </location>
</feature>
<dbReference type="InterPro" id="IPR013708">
    <property type="entry name" value="Shikimate_DH-bd_N"/>
</dbReference>
<evidence type="ECO:0000259" key="12">
    <source>
        <dbReference type="Pfam" id="PF00218"/>
    </source>
</evidence>
<dbReference type="InterPro" id="IPR006151">
    <property type="entry name" value="Shikm_DH/Glu-tRNA_Rdtase"/>
</dbReference>
<dbReference type="SUPFAM" id="SSF53223">
    <property type="entry name" value="Aminoacid dehydrogenase-like, N-terminal domain"/>
    <property type="match status" value="1"/>
</dbReference>
<accession>L8H6M2</accession>
<evidence type="ECO:0000256" key="9">
    <source>
        <dbReference type="ARBA" id="ARBA00023235"/>
    </source>
</evidence>
<evidence type="ECO:0000256" key="11">
    <source>
        <dbReference type="ARBA" id="ARBA00023268"/>
    </source>
</evidence>
<keyword evidence="18" id="KW-1185">Reference proteome</keyword>
<dbReference type="GO" id="GO:0004764">
    <property type="term" value="F:shikimate 3-dehydrogenase (NADP+) activity"/>
    <property type="evidence" value="ECO:0007669"/>
    <property type="project" value="InterPro"/>
</dbReference>
<dbReference type="Gene3D" id="3.40.50.720">
    <property type="entry name" value="NAD(P)-binding Rossmann-like Domain"/>
    <property type="match status" value="1"/>
</dbReference>
<dbReference type="Proteomes" id="UP000011083">
    <property type="component" value="Unassembled WGS sequence"/>
</dbReference>
<dbReference type="SUPFAM" id="SSF51366">
    <property type="entry name" value="Ribulose-phoshate binding barrel"/>
    <property type="match status" value="2"/>
</dbReference>
<evidence type="ECO:0000256" key="10">
    <source>
        <dbReference type="ARBA" id="ARBA00023239"/>
    </source>
</evidence>
<comment type="catalytic activity">
    <reaction evidence="2">
        <text>1-(2-carboxyphenylamino)-1-deoxy-D-ribulose 5-phosphate + H(+) = (1S,2R)-1-C-(indol-3-yl)glycerol 3-phosphate + CO2 + H2O</text>
        <dbReference type="Rhea" id="RHEA:23476"/>
        <dbReference type="ChEBI" id="CHEBI:15377"/>
        <dbReference type="ChEBI" id="CHEBI:15378"/>
        <dbReference type="ChEBI" id="CHEBI:16526"/>
        <dbReference type="ChEBI" id="CHEBI:58613"/>
        <dbReference type="ChEBI" id="CHEBI:58866"/>
        <dbReference type="EC" id="4.1.1.48"/>
    </reaction>
</comment>
<dbReference type="InterPro" id="IPR001468">
    <property type="entry name" value="Indole-3-GlycerolPSynthase_CS"/>
</dbReference>
<keyword evidence="5" id="KW-0028">Amino-acid biosynthesis</keyword>
<evidence type="ECO:0000256" key="2">
    <source>
        <dbReference type="ARBA" id="ARBA00001633"/>
    </source>
</evidence>
<keyword evidence="9" id="KW-0413">Isomerase</keyword>
<dbReference type="AlphaFoldDB" id="L8H6M2"/>
<dbReference type="STRING" id="1257118.L8H6M2"/>
<dbReference type="PANTHER" id="PTHR22854:SF2">
    <property type="entry name" value="INDOLE-3-GLYCEROL-PHOSPHATE SYNTHASE"/>
    <property type="match status" value="1"/>
</dbReference>
<comment type="pathway">
    <text evidence="3">Amino-acid biosynthesis; L-tryptophan biosynthesis; L-tryptophan from chorismate: step 3/5.</text>
</comment>
<keyword evidence="11" id="KW-0511">Multifunctional enzyme</keyword>
<evidence type="ECO:0000256" key="8">
    <source>
        <dbReference type="ARBA" id="ARBA00023141"/>
    </source>
</evidence>
<evidence type="ECO:0000256" key="1">
    <source>
        <dbReference type="ARBA" id="ARBA00001164"/>
    </source>
</evidence>
<dbReference type="KEGG" id="acan:ACA1_283510"/>
<dbReference type="InterPro" id="IPR013785">
    <property type="entry name" value="Aldolase_TIM"/>
</dbReference>
<evidence type="ECO:0000256" key="5">
    <source>
        <dbReference type="ARBA" id="ARBA00022605"/>
    </source>
</evidence>
<dbReference type="PROSITE" id="PS00614">
    <property type="entry name" value="IGPS"/>
    <property type="match status" value="1"/>
</dbReference>
<comment type="catalytic activity">
    <reaction evidence="1">
        <text>N-(5-phospho-beta-D-ribosyl)anthranilate = 1-(2-carboxyphenylamino)-1-deoxy-D-ribulose 5-phosphate</text>
        <dbReference type="Rhea" id="RHEA:21540"/>
        <dbReference type="ChEBI" id="CHEBI:18277"/>
        <dbReference type="ChEBI" id="CHEBI:58613"/>
        <dbReference type="EC" id="5.3.1.24"/>
    </reaction>
</comment>
<dbReference type="GeneID" id="14922022"/>
<dbReference type="UniPathway" id="UPA00035">
    <property type="reaction ID" value="UER00042"/>
</dbReference>
<evidence type="ECO:0000259" key="14">
    <source>
        <dbReference type="Pfam" id="PF01488"/>
    </source>
</evidence>
<dbReference type="Pfam" id="PF18317">
    <property type="entry name" value="SDH_C"/>
    <property type="match status" value="1"/>
</dbReference>
<evidence type="ECO:0000259" key="15">
    <source>
        <dbReference type="Pfam" id="PF08501"/>
    </source>
</evidence>
<evidence type="ECO:0000256" key="7">
    <source>
        <dbReference type="ARBA" id="ARBA00022822"/>
    </source>
</evidence>
<comment type="pathway">
    <text evidence="4">Amino-acid biosynthesis; L-tryptophan biosynthesis; L-tryptophan from chorismate: step 4/5.</text>
</comment>
<dbReference type="Pfam" id="PF00697">
    <property type="entry name" value="PRAI"/>
    <property type="match status" value="1"/>
</dbReference>
<dbReference type="OrthoDB" id="524799at2759"/>
<dbReference type="FunFam" id="3.20.20.70:FF:000024">
    <property type="entry name" value="Indole-3-glycerol phosphate synthase"/>
    <property type="match status" value="1"/>
</dbReference>
<evidence type="ECO:0000259" key="16">
    <source>
        <dbReference type="Pfam" id="PF18317"/>
    </source>
</evidence>
<name>L8H6M2_ACACF</name>
<dbReference type="VEuPathDB" id="AmoebaDB:ACA1_283510"/>
<dbReference type="GO" id="GO:0004640">
    <property type="term" value="F:phosphoribosylanthranilate isomerase activity"/>
    <property type="evidence" value="ECO:0007669"/>
    <property type="project" value="UniProtKB-EC"/>
</dbReference>
<dbReference type="InterPro" id="IPR045186">
    <property type="entry name" value="Indole-3-glycerol_P_synth"/>
</dbReference>
<dbReference type="EMBL" id="KB007908">
    <property type="protein sequence ID" value="ELR21144.1"/>
    <property type="molecule type" value="Genomic_DNA"/>
</dbReference>
<organism evidence="17 18">
    <name type="scientific">Acanthamoeba castellanii (strain ATCC 30010 / Neff)</name>
    <dbReference type="NCBI Taxonomy" id="1257118"/>
    <lineage>
        <taxon>Eukaryota</taxon>
        <taxon>Amoebozoa</taxon>
        <taxon>Discosea</taxon>
        <taxon>Longamoebia</taxon>
        <taxon>Centramoebida</taxon>
        <taxon>Acanthamoebidae</taxon>
        <taxon>Acanthamoeba</taxon>
    </lineage>
</organism>
<dbReference type="RefSeq" id="XP_004344887.1">
    <property type="nucleotide sequence ID" value="XM_004344837.1"/>
</dbReference>
<evidence type="ECO:0000256" key="3">
    <source>
        <dbReference type="ARBA" id="ARBA00004664"/>
    </source>
</evidence>
<gene>
    <name evidence="17" type="ORF">ACA1_283510</name>
</gene>
<sequence>MASILDKICAQRRKDVVEAQSKLPLAELRRLVEEQKVNVRGGPAFPLVNFPSRILVSAPAIAVLAEVKRASPSKGDIAPGIDAAQQGKLYADAGAAVISCLTEPTWFKDMCGIREAIGAMGESRRPALLRKDFVLDEYQIYEARYYGADTVLLIVAALEEADLVRLIKCSRELGMEPLVETANAEEMEVALRVGSKVIGINNRNLHTFSVDLNTTNRLLADVAQSAEGVIFTALSGITTREDVVHFEKAGVSGVLVGESLMRAADPAAKIRELQGHTETKTPALVKICGLKDVPTAIATAEAGADMIGLVFAESRRKVTIKQAREIVDALDKWRTAQGQASPSAELFAAEAGAEAGQESFGSWAVKLRSAVEKRRPLIVGVFADNDVEMMNEVATAARLDLIQLSGKESPAVAQQLVKPCLKAIHVNGQPEEINSTIAGFAGGNVVGILLDTYDPHALGGTGRAFDWSIAKGVQEKTPIFVAGGLGPQNVAAAVGASAPLGVDVSSGVETDSVKDVAKIRAFIQHAKTTTDEQVADGSQFYLYGSPIGNSPSPLLHNTGFETLGIADQHRYRLCDTKDVKQVVVSLRDRRTGGGSVTMPHKQTVMPFLDQISPGAWAIGAVNTVSKDPAGHLLGDNTDWLAIHQLTKQRLAALGKTGAKPVGLVIGAGGTAHAACYALTQLDAEFYIYNRTPARAQHLADRFAGVRGLPSTPDELAALAGRVDVVISTVPPTAGFTLPDAFFRRPSGADAASAAAGLVVVELVRQCAKNDENVVRVEVVEGIEILLAQGLAQFEIWTGREAPRAAIVDKIVATFKDGLYASPLPTSFQ</sequence>
<dbReference type="Pfam" id="PF00218">
    <property type="entry name" value="IGPS"/>
    <property type="match status" value="1"/>
</dbReference>
<dbReference type="InterPro" id="IPR013798">
    <property type="entry name" value="Indole-3-glycerol_P_synth_dom"/>
</dbReference>
<dbReference type="InterPro" id="IPR041121">
    <property type="entry name" value="SDH_C"/>
</dbReference>
<dbReference type="CDD" id="cd00405">
    <property type="entry name" value="PRAI"/>
    <property type="match status" value="1"/>
</dbReference>
<dbReference type="Gene3D" id="3.40.50.10860">
    <property type="entry name" value="Leucine Dehydrogenase, chain A, domain 1"/>
    <property type="match status" value="1"/>
</dbReference>
<keyword evidence="10" id="KW-0456">Lyase</keyword>
<reference evidence="17 18" key="1">
    <citation type="journal article" date="2013" name="Genome Biol.">
        <title>Genome of Acanthamoeba castellanii highlights extensive lateral gene transfer and early evolution of tyrosine kinase signaling.</title>
        <authorList>
            <person name="Clarke M."/>
            <person name="Lohan A.J."/>
            <person name="Liu B."/>
            <person name="Lagkouvardos I."/>
            <person name="Roy S."/>
            <person name="Zafar N."/>
            <person name="Bertelli C."/>
            <person name="Schilde C."/>
            <person name="Kianianmomeni A."/>
            <person name="Burglin T.R."/>
            <person name="Frech C."/>
            <person name="Turcotte B."/>
            <person name="Kopec K.O."/>
            <person name="Synnott J.M."/>
            <person name="Choo C."/>
            <person name="Paponov I."/>
            <person name="Finkler A."/>
            <person name="Soon Heng Tan C."/>
            <person name="Hutchins A.P."/>
            <person name="Weinmeier T."/>
            <person name="Rattei T."/>
            <person name="Chu J.S."/>
            <person name="Gimenez G."/>
            <person name="Irimia M."/>
            <person name="Rigden D.J."/>
            <person name="Fitzpatrick D.A."/>
            <person name="Lorenzo-Morales J."/>
            <person name="Bateman A."/>
            <person name="Chiu C.H."/>
            <person name="Tang P."/>
            <person name="Hegemann P."/>
            <person name="Fromm H."/>
            <person name="Raoult D."/>
            <person name="Greub G."/>
            <person name="Miranda-Saavedra D."/>
            <person name="Chen N."/>
            <person name="Nash P."/>
            <person name="Ginger M.L."/>
            <person name="Horn M."/>
            <person name="Schaap P."/>
            <person name="Caler L."/>
            <person name="Loftus B."/>
        </authorList>
    </citation>
    <scope>NUCLEOTIDE SEQUENCE [LARGE SCALE GENOMIC DNA]</scope>
    <source>
        <strain evidence="17 18">Neff</strain>
    </source>
</reference>
<protein>
    <submittedName>
        <fullName evidence="17">Indole3-glycerol phosphate synthase</fullName>
    </submittedName>
</protein>
<dbReference type="InterPro" id="IPR001240">
    <property type="entry name" value="PRAI_dom"/>
</dbReference>
<keyword evidence="8" id="KW-0057">Aromatic amino acid biosynthesis</keyword>
<keyword evidence="7" id="KW-0822">Tryptophan biosynthesis</keyword>
<dbReference type="PANTHER" id="PTHR22854">
    <property type="entry name" value="TRYPTOPHAN BIOSYNTHESIS PROTEIN"/>
    <property type="match status" value="1"/>
</dbReference>
<evidence type="ECO:0000313" key="18">
    <source>
        <dbReference type="Proteomes" id="UP000011083"/>
    </source>
</evidence>
<dbReference type="CDD" id="cd00331">
    <property type="entry name" value="IGPS"/>
    <property type="match status" value="1"/>
</dbReference>
<feature type="domain" description="SDH C-terminal" evidence="16">
    <location>
        <begin position="781"/>
        <end position="806"/>
    </location>
</feature>
<dbReference type="Pfam" id="PF01488">
    <property type="entry name" value="Shikimate_DH"/>
    <property type="match status" value="1"/>
</dbReference>
<feature type="domain" description="Shikimate dehydrogenase substrate binding N-terminal" evidence="15">
    <location>
        <begin position="542"/>
        <end position="624"/>
    </location>
</feature>
<dbReference type="SUPFAM" id="SSF51735">
    <property type="entry name" value="NAD(P)-binding Rossmann-fold domains"/>
    <property type="match status" value="1"/>
</dbReference>
<dbReference type="Gene3D" id="3.20.20.70">
    <property type="entry name" value="Aldolase class I"/>
    <property type="match status" value="2"/>
</dbReference>
<evidence type="ECO:0000313" key="17">
    <source>
        <dbReference type="EMBL" id="ELR21144.1"/>
    </source>
</evidence>
<dbReference type="HAMAP" id="MF_00135">
    <property type="entry name" value="PRAI"/>
    <property type="match status" value="1"/>
</dbReference>
<dbReference type="GO" id="GO:0000162">
    <property type="term" value="P:L-tryptophan biosynthetic process"/>
    <property type="evidence" value="ECO:0007669"/>
    <property type="project" value="UniProtKB-UniPathway"/>
</dbReference>
<feature type="domain" description="Indole-3-glycerol phosphate synthase" evidence="12">
    <location>
        <begin position="5"/>
        <end position="273"/>
    </location>
</feature>
<proteinExistence type="inferred from homology"/>
<dbReference type="GO" id="GO:0004425">
    <property type="term" value="F:indole-3-glycerol-phosphate synthase activity"/>
    <property type="evidence" value="ECO:0007669"/>
    <property type="project" value="UniProtKB-EC"/>
</dbReference>
<feature type="domain" description="N-(5'phosphoribosyl) anthranilate isomerase (PRAI)" evidence="13">
    <location>
        <begin position="366"/>
        <end position="524"/>
    </location>
</feature>
<evidence type="ECO:0000259" key="13">
    <source>
        <dbReference type="Pfam" id="PF00697"/>
    </source>
</evidence>